<dbReference type="AlphaFoldDB" id="A0A086BNQ5"/>
<dbReference type="Proteomes" id="UP000028730">
    <property type="component" value="Unassembled WGS sequence"/>
</dbReference>
<keyword evidence="1" id="KW-0812">Transmembrane</keyword>
<keyword evidence="1" id="KW-0472">Membrane</keyword>
<accession>A0A086BNQ5</accession>
<proteinExistence type="predicted"/>
<name>A0A086BNQ5_9BIFI</name>
<dbReference type="EMBL" id="ATLK01000002">
    <property type="protein sequence ID" value="KFF30569.1"/>
    <property type="molecule type" value="Genomic_DNA"/>
</dbReference>
<sequence>MQEPFAAEEETQAHRVLGTCGRVLLLILQMVWRLVCAMLRLIGRLIGFLFSELIYIFNLLIAFALSSIFHSI</sequence>
<evidence type="ECO:0000256" key="1">
    <source>
        <dbReference type="SAM" id="Phobius"/>
    </source>
</evidence>
<comment type="caution">
    <text evidence="2">The sequence shown here is derived from an EMBL/GenBank/DDBJ whole genome shotgun (WGS) entry which is preliminary data.</text>
</comment>
<organism evidence="2 3">
    <name type="scientific">Bifidobacterium bombi DSM 19703</name>
    <dbReference type="NCBI Taxonomy" id="1341695"/>
    <lineage>
        <taxon>Bacteria</taxon>
        <taxon>Bacillati</taxon>
        <taxon>Actinomycetota</taxon>
        <taxon>Actinomycetes</taxon>
        <taxon>Bifidobacteriales</taxon>
        <taxon>Bifidobacteriaceae</taxon>
        <taxon>Bifidobacterium</taxon>
    </lineage>
</organism>
<protein>
    <submittedName>
        <fullName evidence="2">Uncharacterized protein</fullName>
    </submittedName>
</protein>
<feature type="transmembrane region" description="Helical" evidence="1">
    <location>
        <begin position="23"/>
        <end position="42"/>
    </location>
</feature>
<keyword evidence="3" id="KW-1185">Reference proteome</keyword>
<evidence type="ECO:0000313" key="2">
    <source>
        <dbReference type="EMBL" id="KFF30569.1"/>
    </source>
</evidence>
<keyword evidence="1" id="KW-1133">Transmembrane helix</keyword>
<evidence type="ECO:0000313" key="3">
    <source>
        <dbReference type="Proteomes" id="UP000028730"/>
    </source>
</evidence>
<dbReference type="STRING" id="1341695.BBOMB_1429"/>
<reference evidence="2 3" key="1">
    <citation type="journal article" date="2014" name="Appl. Environ. Microbiol.">
        <title>Genomic encyclopedia of type strains of the genus Bifidobacterium.</title>
        <authorList>
            <person name="Milani C."/>
            <person name="Lugli G.A."/>
            <person name="Duranti S."/>
            <person name="Turroni F."/>
            <person name="Bottacini F."/>
            <person name="Mangifesta M."/>
            <person name="Sanchez B."/>
            <person name="Viappiani A."/>
            <person name="Mancabelli L."/>
            <person name="Taminiau B."/>
            <person name="Delcenserie V."/>
            <person name="Barrangou R."/>
            <person name="Margolles A."/>
            <person name="van Sinderen D."/>
            <person name="Ventura M."/>
        </authorList>
    </citation>
    <scope>NUCLEOTIDE SEQUENCE [LARGE SCALE GENOMIC DNA]</scope>
    <source>
        <strain evidence="2 3">DSM 19703</strain>
    </source>
</reference>
<feature type="transmembrane region" description="Helical" evidence="1">
    <location>
        <begin position="48"/>
        <end position="69"/>
    </location>
</feature>
<gene>
    <name evidence="2" type="ORF">BBOMB_1429</name>
</gene>